<organism evidence="1 2">
    <name type="scientific">Candidatus Acidulodesulfobacterium acidiphilum</name>
    <dbReference type="NCBI Taxonomy" id="2597224"/>
    <lineage>
        <taxon>Bacteria</taxon>
        <taxon>Deltaproteobacteria</taxon>
        <taxon>Candidatus Acidulodesulfobacterales</taxon>
        <taxon>Candidatus Acidulodesulfobacterium</taxon>
    </lineage>
</organism>
<comment type="caution">
    <text evidence="1">The sequence shown here is derived from an EMBL/GenBank/DDBJ whole genome shotgun (WGS) entry which is preliminary data.</text>
</comment>
<dbReference type="AlphaFoldDB" id="A0A520XG72"/>
<dbReference type="EMBL" id="SHMQ01000002">
    <property type="protein sequence ID" value="RZV40191.1"/>
    <property type="molecule type" value="Genomic_DNA"/>
</dbReference>
<reference evidence="1 2" key="1">
    <citation type="submission" date="2019-01" db="EMBL/GenBank/DDBJ databases">
        <title>Insights into ecological role of a new deltaproteobacterial order Candidatus Sinidesulfobacterales (Sva0485) by metagenomics and metatranscriptomics.</title>
        <authorList>
            <person name="Tan S."/>
            <person name="Liu J."/>
            <person name="Fang Y."/>
            <person name="Hedlund B."/>
            <person name="Lian Z.-H."/>
            <person name="Huang L.-Y."/>
            <person name="Li J.-T."/>
            <person name="Huang L.-N."/>
            <person name="Li W.-J."/>
            <person name="Jiang H.-C."/>
            <person name="Dong H.-L."/>
            <person name="Shu W.-S."/>
        </authorList>
    </citation>
    <scope>NUCLEOTIDE SEQUENCE [LARGE SCALE GENOMIC DNA]</scope>
    <source>
        <strain evidence="1">AP4</strain>
    </source>
</reference>
<proteinExistence type="predicted"/>
<dbReference type="Proteomes" id="UP000322454">
    <property type="component" value="Unassembled WGS sequence"/>
</dbReference>
<accession>A0A520XG72</accession>
<protein>
    <submittedName>
        <fullName evidence="1">Uncharacterized protein</fullName>
    </submittedName>
</protein>
<evidence type="ECO:0000313" key="1">
    <source>
        <dbReference type="EMBL" id="RZV40191.1"/>
    </source>
</evidence>
<gene>
    <name evidence="1" type="ORF">EVJ48_01490</name>
</gene>
<sequence>MPILKEKKERMVRAYIDKSLYKKIEEVIKEAEKNGITLMARDIILKGLELKEEEIAKVKISVALKKENYEKFLKLKEKRKETLIEDLVRAGINETIDEYKKTIKNFV</sequence>
<evidence type="ECO:0000313" key="2">
    <source>
        <dbReference type="Proteomes" id="UP000322454"/>
    </source>
</evidence>
<name>A0A520XG72_9DELT</name>